<sequence length="114" mass="12149">MSRWEAGSTFQQSSSLVFMVEKLRPDVNSGLGGAEGGGSSGRSTCGAEASGGATPKGKKQGCLGAKLGKRIQAPCLPKTCGWELLDDWGETFEIGITIFFNILFTSSSYLWYQN</sequence>
<evidence type="ECO:0000313" key="2">
    <source>
        <dbReference type="EMBL" id="KAK1898298.1"/>
    </source>
</evidence>
<reference evidence="2" key="1">
    <citation type="submission" date="2023-04" db="EMBL/GenBank/DDBJ databases">
        <title>Chromosome-level genome of Chaenocephalus aceratus.</title>
        <authorList>
            <person name="Park H."/>
        </authorList>
    </citation>
    <scope>NUCLEOTIDE SEQUENCE</scope>
    <source>
        <strain evidence="2">DE</strain>
        <tissue evidence="2">Muscle</tissue>
    </source>
</reference>
<dbReference type="EMBL" id="JASDAP010000008">
    <property type="protein sequence ID" value="KAK1898298.1"/>
    <property type="molecule type" value="Genomic_DNA"/>
</dbReference>
<gene>
    <name evidence="2" type="ORF">KUDE01_017822</name>
</gene>
<dbReference type="Proteomes" id="UP001228049">
    <property type="component" value="Unassembled WGS sequence"/>
</dbReference>
<feature type="compositionally biased region" description="Gly residues" evidence="1">
    <location>
        <begin position="30"/>
        <end position="40"/>
    </location>
</feature>
<accession>A0AAD9CCC1</accession>
<dbReference type="AlphaFoldDB" id="A0AAD9CCC1"/>
<proteinExistence type="predicted"/>
<feature type="region of interest" description="Disordered" evidence="1">
    <location>
        <begin position="29"/>
        <end position="59"/>
    </location>
</feature>
<comment type="caution">
    <text evidence="2">The sequence shown here is derived from an EMBL/GenBank/DDBJ whole genome shotgun (WGS) entry which is preliminary data.</text>
</comment>
<organism evidence="2 3">
    <name type="scientific">Dissostichus eleginoides</name>
    <name type="common">Patagonian toothfish</name>
    <name type="synonym">Dissostichus amissus</name>
    <dbReference type="NCBI Taxonomy" id="100907"/>
    <lineage>
        <taxon>Eukaryota</taxon>
        <taxon>Metazoa</taxon>
        <taxon>Chordata</taxon>
        <taxon>Craniata</taxon>
        <taxon>Vertebrata</taxon>
        <taxon>Euteleostomi</taxon>
        <taxon>Actinopterygii</taxon>
        <taxon>Neopterygii</taxon>
        <taxon>Teleostei</taxon>
        <taxon>Neoteleostei</taxon>
        <taxon>Acanthomorphata</taxon>
        <taxon>Eupercaria</taxon>
        <taxon>Perciformes</taxon>
        <taxon>Notothenioidei</taxon>
        <taxon>Nototheniidae</taxon>
        <taxon>Dissostichus</taxon>
    </lineage>
</organism>
<protein>
    <submittedName>
        <fullName evidence="2">Protein ApaG</fullName>
    </submittedName>
</protein>
<keyword evidence="3" id="KW-1185">Reference proteome</keyword>
<name>A0AAD9CCC1_DISEL</name>
<evidence type="ECO:0000313" key="3">
    <source>
        <dbReference type="Proteomes" id="UP001228049"/>
    </source>
</evidence>
<evidence type="ECO:0000256" key="1">
    <source>
        <dbReference type="SAM" id="MobiDB-lite"/>
    </source>
</evidence>